<proteinExistence type="predicted"/>
<keyword evidence="1" id="KW-0472">Membrane</keyword>
<feature type="transmembrane region" description="Helical" evidence="1">
    <location>
        <begin position="6"/>
        <end position="27"/>
    </location>
</feature>
<evidence type="ECO:0000313" key="2">
    <source>
        <dbReference type="EMBL" id="KLD97823.1"/>
    </source>
</evidence>
<reference evidence="3 4" key="1">
    <citation type="submission" date="2014-01" db="EMBL/GenBank/DDBJ databases">
        <title>Development of a Comparative Genomic Fingerprinting Assay for High Resolution Genotyping of Arcobacter butzleri.</title>
        <authorList>
            <person name="Webb A.L."/>
            <person name="Inglis G.D."/>
            <person name="Kruczkiewicz P."/>
            <person name="Selinger L.B."/>
            <person name="Taboada E.N."/>
        </authorList>
    </citation>
    <scope>NUCLEOTIDE SEQUENCE [LARGE SCALE GENOMIC DNA]</scope>
    <source>
        <strain evidence="3 4">L348</strain>
    </source>
</reference>
<name>A0A0G9JZK1_9BACT</name>
<keyword evidence="1" id="KW-0812">Transmembrane</keyword>
<protein>
    <submittedName>
        <fullName evidence="3">Uncharacterized protein</fullName>
    </submittedName>
</protein>
<keyword evidence="1" id="KW-1133">Transmembrane helix</keyword>
<dbReference type="Proteomes" id="UP000035514">
    <property type="component" value="Unassembled WGS sequence"/>
</dbReference>
<accession>A0A0G9JZK1</accession>
<sequence>MTTTIVSGIFLFLPIVFGIVGVALFSAKKNVESKNN</sequence>
<dbReference type="AlphaFoldDB" id="A0A0G9JZK1"/>
<dbReference type="EMBL" id="JAIQ01000142">
    <property type="protein sequence ID" value="KLD97823.1"/>
    <property type="molecule type" value="Genomic_DNA"/>
</dbReference>
<evidence type="ECO:0000256" key="1">
    <source>
        <dbReference type="SAM" id="Phobius"/>
    </source>
</evidence>
<dbReference type="EMBL" id="JAIQ01000108">
    <property type="protein sequence ID" value="KLD99034.1"/>
    <property type="molecule type" value="Genomic_DNA"/>
</dbReference>
<dbReference type="PATRIC" id="fig|1447256.3.peg.1471"/>
<gene>
    <name evidence="3" type="ORF">AA20_07550</name>
    <name evidence="2" type="ORF">AA20_10320</name>
</gene>
<evidence type="ECO:0000313" key="3">
    <source>
        <dbReference type="EMBL" id="KLD99034.1"/>
    </source>
</evidence>
<evidence type="ECO:0000313" key="4">
    <source>
        <dbReference type="Proteomes" id="UP000035514"/>
    </source>
</evidence>
<comment type="caution">
    <text evidence="3">The sequence shown here is derived from an EMBL/GenBank/DDBJ whole genome shotgun (WGS) entry which is preliminary data.</text>
</comment>
<organism evidence="3 4">
    <name type="scientific">Aliarcobacter butzleri L348</name>
    <dbReference type="NCBI Taxonomy" id="1447256"/>
    <lineage>
        <taxon>Bacteria</taxon>
        <taxon>Pseudomonadati</taxon>
        <taxon>Campylobacterota</taxon>
        <taxon>Epsilonproteobacteria</taxon>
        <taxon>Campylobacterales</taxon>
        <taxon>Arcobacteraceae</taxon>
        <taxon>Aliarcobacter</taxon>
    </lineage>
</organism>